<accession>A0A9W9HD44</accession>
<keyword evidence="3" id="KW-1185">Reference proteome</keyword>
<dbReference type="Proteomes" id="UP001149079">
    <property type="component" value="Unassembled WGS sequence"/>
</dbReference>
<feature type="region of interest" description="Disordered" evidence="1">
    <location>
        <begin position="49"/>
        <end position="80"/>
    </location>
</feature>
<evidence type="ECO:0000313" key="3">
    <source>
        <dbReference type="Proteomes" id="UP001149079"/>
    </source>
</evidence>
<proteinExistence type="predicted"/>
<name>A0A9W9HD44_9EURO</name>
<feature type="compositionally biased region" description="Polar residues" evidence="1">
    <location>
        <begin position="71"/>
        <end position="80"/>
    </location>
</feature>
<sequence length="80" mass="8794">MKARILIAYLASEQLIIQKTPLLDFADETAAVVNTTLFMRYMASKATGDTKGIEISTDPPRRRNLHPDGNGNWSSGLSTL</sequence>
<dbReference type="AlphaFoldDB" id="A0A9W9HD44"/>
<dbReference type="GeneID" id="81402167"/>
<dbReference type="EMBL" id="JAPQKL010000002">
    <property type="protein sequence ID" value="KAJ5143466.1"/>
    <property type="molecule type" value="Genomic_DNA"/>
</dbReference>
<evidence type="ECO:0000256" key="1">
    <source>
        <dbReference type="SAM" id="MobiDB-lite"/>
    </source>
</evidence>
<reference evidence="2" key="2">
    <citation type="journal article" date="2023" name="IMA Fungus">
        <title>Comparative genomic study of the Penicillium genus elucidates a diverse pangenome and 15 lateral gene transfer events.</title>
        <authorList>
            <person name="Petersen C."/>
            <person name="Sorensen T."/>
            <person name="Nielsen M.R."/>
            <person name="Sondergaard T.E."/>
            <person name="Sorensen J.L."/>
            <person name="Fitzpatrick D.A."/>
            <person name="Frisvad J.C."/>
            <person name="Nielsen K.L."/>
        </authorList>
    </citation>
    <scope>NUCLEOTIDE SEQUENCE</scope>
    <source>
        <strain evidence="2">IBT 22155</strain>
    </source>
</reference>
<evidence type="ECO:0000313" key="2">
    <source>
        <dbReference type="EMBL" id="KAJ5143466.1"/>
    </source>
</evidence>
<organism evidence="2 3">
    <name type="scientific">Penicillium bovifimosum</name>
    <dbReference type="NCBI Taxonomy" id="126998"/>
    <lineage>
        <taxon>Eukaryota</taxon>
        <taxon>Fungi</taxon>
        <taxon>Dikarya</taxon>
        <taxon>Ascomycota</taxon>
        <taxon>Pezizomycotina</taxon>
        <taxon>Eurotiomycetes</taxon>
        <taxon>Eurotiomycetidae</taxon>
        <taxon>Eurotiales</taxon>
        <taxon>Aspergillaceae</taxon>
        <taxon>Penicillium</taxon>
    </lineage>
</organism>
<comment type="caution">
    <text evidence="2">The sequence shown here is derived from an EMBL/GenBank/DDBJ whole genome shotgun (WGS) entry which is preliminary data.</text>
</comment>
<protein>
    <submittedName>
        <fullName evidence="2">NmrA-like family protein</fullName>
    </submittedName>
</protein>
<reference evidence="2" key="1">
    <citation type="submission" date="2022-11" db="EMBL/GenBank/DDBJ databases">
        <authorList>
            <person name="Petersen C."/>
        </authorList>
    </citation>
    <scope>NUCLEOTIDE SEQUENCE</scope>
    <source>
        <strain evidence="2">IBT 22155</strain>
    </source>
</reference>
<dbReference type="RefSeq" id="XP_056525110.1">
    <property type="nucleotide sequence ID" value="XM_056662997.1"/>
</dbReference>
<gene>
    <name evidence="2" type="ORF">N7515_002253</name>
</gene>